<sequence length="29" mass="3329">MSLMIFFNLHNCVPGKFFSHMANFVPDSP</sequence>
<reference evidence="1" key="1">
    <citation type="submission" date="2018-02" db="EMBL/GenBank/DDBJ databases">
        <title>Rhizophora mucronata_Transcriptome.</title>
        <authorList>
            <person name="Meera S.P."/>
            <person name="Sreeshan A."/>
            <person name="Augustine A."/>
        </authorList>
    </citation>
    <scope>NUCLEOTIDE SEQUENCE</scope>
    <source>
        <tissue evidence="1">Leaf</tissue>
    </source>
</reference>
<protein>
    <submittedName>
        <fullName evidence="1">Uncharacterized protein</fullName>
    </submittedName>
</protein>
<accession>A0A2P2QUP4</accession>
<proteinExistence type="predicted"/>
<organism evidence="1">
    <name type="scientific">Rhizophora mucronata</name>
    <name type="common">Asiatic mangrove</name>
    <dbReference type="NCBI Taxonomy" id="61149"/>
    <lineage>
        <taxon>Eukaryota</taxon>
        <taxon>Viridiplantae</taxon>
        <taxon>Streptophyta</taxon>
        <taxon>Embryophyta</taxon>
        <taxon>Tracheophyta</taxon>
        <taxon>Spermatophyta</taxon>
        <taxon>Magnoliopsida</taxon>
        <taxon>eudicotyledons</taxon>
        <taxon>Gunneridae</taxon>
        <taxon>Pentapetalae</taxon>
        <taxon>rosids</taxon>
        <taxon>fabids</taxon>
        <taxon>Malpighiales</taxon>
        <taxon>Rhizophoraceae</taxon>
        <taxon>Rhizophora</taxon>
    </lineage>
</organism>
<dbReference type="AlphaFoldDB" id="A0A2P2QUP4"/>
<dbReference type="EMBL" id="GGEC01090245">
    <property type="protein sequence ID" value="MBX70729.1"/>
    <property type="molecule type" value="Transcribed_RNA"/>
</dbReference>
<name>A0A2P2QUP4_RHIMU</name>
<evidence type="ECO:0000313" key="1">
    <source>
        <dbReference type="EMBL" id="MBX70729.1"/>
    </source>
</evidence>